<dbReference type="AlphaFoldDB" id="A0A2Z5IQ06"/>
<evidence type="ECO:0000313" key="3">
    <source>
        <dbReference type="Proteomes" id="UP000252477"/>
    </source>
</evidence>
<dbReference type="NCBIfam" id="NF045844">
    <property type="entry name" value="BC85_0335_fam"/>
    <property type="match status" value="1"/>
</dbReference>
<protein>
    <submittedName>
        <fullName evidence="2">Uncharacterized protein</fullName>
    </submittedName>
</protein>
<dbReference type="Proteomes" id="UP000252477">
    <property type="component" value="Chromosome"/>
</dbReference>
<feature type="transmembrane region" description="Helical" evidence="1">
    <location>
        <begin position="20"/>
        <end position="41"/>
    </location>
</feature>
<evidence type="ECO:0000256" key="1">
    <source>
        <dbReference type="SAM" id="Phobius"/>
    </source>
</evidence>
<proteinExistence type="predicted"/>
<dbReference type="RefSeq" id="WP_114190967.1">
    <property type="nucleotide sequence ID" value="NZ_CP029295.1"/>
</dbReference>
<dbReference type="EMBL" id="CP029295">
    <property type="protein sequence ID" value="AXE60863.1"/>
    <property type="molecule type" value="Genomic_DNA"/>
</dbReference>
<organism evidence="2 3">
    <name type="scientific">[Mycoplasma] phocae</name>
    <dbReference type="NCBI Taxonomy" id="142651"/>
    <lineage>
        <taxon>Bacteria</taxon>
        <taxon>Bacillati</taxon>
        <taxon>Mycoplasmatota</taxon>
        <taxon>Mycoplasmoidales</taxon>
        <taxon>Metamycoplasmataceae</taxon>
        <taxon>Metamycoplasma</taxon>
    </lineage>
</organism>
<dbReference type="KEGG" id="mpho:DA803_02045"/>
<sequence>MKNLFSGKSSSLSPQVRTALAISMVVVLIIAIVILIATLVIKKRISKKMINPEEQVEIAKLRVKNPNYGVVLNGIKKYYDNNIINDFFVAFLINTIYLNKYQNVLINDQNDYLAISSAALASSNVFCDNSHQKYLSKYDEIKNEFPDLSTIKLTYGISQKQDYDLIFSSNENFSIEQHLQKYLKFLNQKGMMIISVNSFEQIKLSKPILTSYKLRYENLKFANEKVLILAHEEIKDKVSEE</sequence>
<keyword evidence="1" id="KW-0472">Membrane</keyword>
<keyword evidence="1" id="KW-0812">Transmembrane</keyword>
<gene>
    <name evidence="2" type="ORF">DA803_02045</name>
</gene>
<name>A0A2Z5IQ06_9BACT</name>
<reference evidence="2 3" key="1">
    <citation type="submission" date="2018-05" db="EMBL/GenBank/DDBJ databases">
        <title>Annotation of the Mycoplasma phocidae genome.</title>
        <authorList>
            <person name="Brown D.R."/>
            <person name="Kutish G.F."/>
            <person name="Frasca S.Jr."/>
        </authorList>
    </citation>
    <scope>NUCLEOTIDE SEQUENCE [LARGE SCALE GENOMIC DNA]</scope>
    <source>
        <strain evidence="2 3">105</strain>
    </source>
</reference>
<dbReference type="OrthoDB" id="398057at2"/>
<accession>A0A2Z5IQ06</accession>
<keyword evidence="1" id="KW-1133">Transmembrane helix</keyword>
<keyword evidence="3" id="KW-1185">Reference proteome</keyword>
<evidence type="ECO:0000313" key="2">
    <source>
        <dbReference type="EMBL" id="AXE60863.1"/>
    </source>
</evidence>